<proteinExistence type="predicted"/>
<reference evidence="2 3" key="1">
    <citation type="submission" date="2023-07" db="EMBL/GenBank/DDBJ databases">
        <title>Comparative genomics of wheat-associated soil bacteria to identify genetic determinants of phenazine resistance.</title>
        <authorList>
            <person name="Mouncey N."/>
        </authorList>
    </citation>
    <scope>NUCLEOTIDE SEQUENCE [LARGE SCALE GENOMIC DNA]</scope>
    <source>
        <strain evidence="2 3">B2I6</strain>
    </source>
</reference>
<feature type="compositionally biased region" description="Low complexity" evidence="1">
    <location>
        <begin position="195"/>
        <end position="220"/>
    </location>
</feature>
<dbReference type="EMBL" id="JAUSWV010000002">
    <property type="protein sequence ID" value="MDQ0579653.1"/>
    <property type="molecule type" value="Genomic_DNA"/>
</dbReference>
<protein>
    <submittedName>
        <fullName evidence="2">Uncharacterized protein</fullName>
    </submittedName>
</protein>
<feature type="compositionally biased region" description="Low complexity" evidence="1">
    <location>
        <begin position="89"/>
        <end position="98"/>
    </location>
</feature>
<gene>
    <name evidence="2" type="ORF">QF030_001831</name>
</gene>
<sequence length="330" mass="34446">MTAPTHFEPTDSSSSSSSSGASGCTSTETPAAGPRLRRRPRLLKTLAGCFHPASRPRTSSARCSSTGTSRLRAAGTSSHTDSQSALQQAGARGWASGARARRRRRGSSGPGAAAPARTPRTRPGPPRPAAGQSGRPPPRATRACGEHRPYASVPPPAPAGRLRPQRVPGRRRHPVRRDLRQPQPPQPVRPISSTRSSARANAVLVVLVGGRRSRSSSQNREPSGGLDRFTGPCAFVAADGLAGGPGTGGQGGRAGAGAGRRPQLTMRCSRRGGAARVDAGSGQPVWTRGRRSRSGSASRRTSRVTGATSPWPKRKKRRKLAKGLPSVHSK</sequence>
<dbReference type="Proteomes" id="UP001230654">
    <property type="component" value="Unassembled WGS sequence"/>
</dbReference>
<feature type="compositionally biased region" description="Low complexity" evidence="1">
    <location>
        <begin position="294"/>
        <end position="309"/>
    </location>
</feature>
<feature type="compositionally biased region" description="Gly residues" evidence="1">
    <location>
        <begin position="241"/>
        <end position="258"/>
    </location>
</feature>
<name>A0ABU0NLQ5_STRRH</name>
<accession>A0ABU0NLQ5</accession>
<feature type="region of interest" description="Disordered" evidence="1">
    <location>
        <begin position="1"/>
        <end position="330"/>
    </location>
</feature>
<comment type="caution">
    <text evidence="2">The sequence shown here is derived from an EMBL/GenBank/DDBJ whole genome shotgun (WGS) entry which is preliminary data.</text>
</comment>
<evidence type="ECO:0000313" key="3">
    <source>
        <dbReference type="Proteomes" id="UP001230654"/>
    </source>
</evidence>
<feature type="compositionally biased region" description="Basic residues" evidence="1">
    <location>
        <begin position="312"/>
        <end position="321"/>
    </location>
</feature>
<evidence type="ECO:0000256" key="1">
    <source>
        <dbReference type="SAM" id="MobiDB-lite"/>
    </source>
</evidence>
<evidence type="ECO:0000313" key="2">
    <source>
        <dbReference type="EMBL" id="MDQ0579653.1"/>
    </source>
</evidence>
<feature type="compositionally biased region" description="Polar residues" evidence="1">
    <location>
        <begin position="56"/>
        <end position="87"/>
    </location>
</feature>
<feature type="compositionally biased region" description="Polar residues" evidence="1">
    <location>
        <begin position="20"/>
        <end position="29"/>
    </location>
</feature>
<keyword evidence="3" id="KW-1185">Reference proteome</keyword>
<organism evidence="2 3">
    <name type="scientific">Streptomyces rishiriensis</name>
    <dbReference type="NCBI Taxonomy" id="68264"/>
    <lineage>
        <taxon>Bacteria</taxon>
        <taxon>Bacillati</taxon>
        <taxon>Actinomycetota</taxon>
        <taxon>Actinomycetes</taxon>
        <taxon>Kitasatosporales</taxon>
        <taxon>Streptomycetaceae</taxon>
        <taxon>Streptomyces</taxon>
    </lineage>
</organism>